<evidence type="ECO:0000256" key="1">
    <source>
        <dbReference type="SAM" id="MobiDB-lite"/>
    </source>
</evidence>
<organism evidence="2 3">
    <name type="scientific">Cellulomonas aerilata</name>
    <dbReference type="NCBI Taxonomy" id="515326"/>
    <lineage>
        <taxon>Bacteria</taxon>
        <taxon>Bacillati</taxon>
        <taxon>Actinomycetota</taxon>
        <taxon>Actinomycetes</taxon>
        <taxon>Micrococcales</taxon>
        <taxon>Cellulomonadaceae</taxon>
        <taxon>Cellulomonas</taxon>
    </lineage>
</organism>
<evidence type="ECO:0000313" key="2">
    <source>
        <dbReference type="EMBL" id="GEO34348.1"/>
    </source>
</evidence>
<protein>
    <submittedName>
        <fullName evidence="2">Uncharacterized protein</fullName>
    </submittedName>
</protein>
<proteinExistence type="predicted"/>
<keyword evidence="3" id="KW-1185">Reference proteome</keyword>
<dbReference type="RefSeq" id="WP_146903687.1">
    <property type="nucleotide sequence ID" value="NZ_BAAARM010000003.1"/>
</dbReference>
<reference evidence="2 3" key="1">
    <citation type="submission" date="2019-07" db="EMBL/GenBank/DDBJ databases">
        <title>Whole genome shotgun sequence of Cellulomonas aerilata NBRC 106308.</title>
        <authorList>
            <person name="Hosoyama A."/>
            <person name="Uohara A."/>
            <person name="Ohji S."/>
            <person name="Ichikawa N."/>
        </authorList>
    </citation>
    <scope>NUCLEOTIDE SEQUENCE [LARGE SCALE GENOMIC DNA]</scope>
    <source>
        <strain evidence="2 3">NBRC 106308</strain>
    </source>
</reference>
<sequence length="102" mass="11215">MPSHRVLTLSFELHVPEGLRANIRGARIDAAIVALKSAVQSLAPSHFPWADRIVVRSEWSYRWLDSTDVITMPPTPDNTVTEGASGVPDDLELERLGPGEAR</sequence>
<evidence type="ECO:0000313" key="3">
    <source>
        <dbReference type="Proteomes" id="UP000321181"/>
    </source>
</evidence>
<feature type="region of interest" description="Disordered" evidence="1">
    <location>
        <begin position="72"/>
        <end position="102"/>
    </location>
</feature>
<name>A0A512DCZ9_9CELL</name>
<gene>
    <name evidence="2" type="ORF">CAE01nite_20730</name>
</gene>
<dbReference type="EMBL" id="BJYY01000013">
    <property type="protein sequence ID" value="GEO34348.1"/>
    <property type="molecule type" value="Genomic_DNA"/>
</dbReference>
<feature type="compositionally biased region" description="Basic and acidic residues" evidence="1">
    <location>
        <begin position="93"/>
        <end position="102"/>
    </location>
</feature>
<accession>A0A512DCZ9</accession>
<dbReference type="AlphaFoldDB" id="A0A512DCZ9"/>
<comment type="caution">
    <text evidence="2">The sequence shown here is derived from an EMBL/GenBank/DDBJ whole genome shotgun (WGS) entry which is preliminary data.</text>
</comment>
<dbReference type="OrthoDB" id="4774134at2"/>
<dbReference type="Proteomes" id="UP000321181">
    <property type="component" value="Unassembled WGS sequence"/>
</dbReference>